<organism evidence="9 10">
    <name type="scientific">Caldanaerobius fijiensis DSM 17918</name>
    <dbReference type="NCBI Taxonomy" id="1121256"/>
    <lineage>
        <taxon>Bacteria</taxon>
        <taxon>Bacillati</taxon>
        <taxon>Bacillota</taxon>
        <taxon>Clostridia</taxon>
        <taxon>Thermoanaerobacterales</taxon>
        <taxon>Thermoanaerobacteraceae</taxon>
        <taxon>Caldanaerobius</taxon>
    </lineage>
</organism>
<dbReference type="Pfam" id="PF00528">
    <property type="entry name" value="BPD_transp_1"/>
    <property type="match status" value="1"/>
</dbReference>
<evidence type="ECO:0000259" key="8">
    <source>
        <dbReference type="PROSITE" id="PS50928"/>
    </source>
</evidence>
<keyword evidence="4 7" id="KW-0812">Transmembrane</keyword>
<evidence type="ECO:0000256" key="5">
    <source>
        <dbReference type="ARBA" id="ARBA00022989"/>
    </source>
</evidence>
<keyword evidence="6 7" id="KW-0472">Membrane</keyword>
<reference evidence="9 10" key="1">
    <citation type="submission" date="2016-11" db="EMBL/GenBank/DDBJ databases">
        <authorList>
            <person name="Jaros S."/>
            <person name="Januszkiewicz K."/>
            <person name="Wedrychowicz H."/>
        </authorList>
    </citation>
    <scope>NUCLEOTIDE SEQUENCE [LARGE SCALE GENOMIC DNA]</scope>
    <source>
        <strain evidence="9 10">DSM 17918</strain>
    </source>
</reference>
<dbReference type="EMBL" id="FQVH01000044">
    <property type="protein sequence ID" value="SHF78144.1"/>
    <property type="molecule type" value="Genomic_DNA"/>
</dbReference>
<name>A0A1M5EG74_9THEO</name>
<dbReference type="Gene3D" id="1.10.3720.10">
    <property type="entry name" value="MetI-like"/>
    <property type="match status" value="1"/>
</dbReference>
<gene>
    <name evidence="9" type="ORF">SAMN02746089_02544</name>
</gene>
<feature type="transmembrane region" description="Helical" evidence="7">
    <location>
        <begin position="89"/>
        <end position="108"/>
    </location>
</feature>
<dbReference type="CDD" id="cd06261">
    <property type="entry name" value="TM_PBP2"/>
    <property type="match status" value="1"/>
</dbReference>
<dbReference type="OrthoDB" id="9771544at2"/>
<accession>A0A1M5EG74</accession>
<evidence type="ECO:0000256" key="3">
    <source>
        <dbReference type="ARBA" id="ARBA00022475"/>
    </source>
</evidence>
<dbReference type="PANTHER" id="PTHR43744">
    <property type="entry name" value="ABC TRANSPORTER PERMEASE PROTEIN MG189-RELATED-RELATED"/>
    <property type="match status" value="1"/>
</dbReference>
<feature type="transmembrane region" description="Helical" evidence="7">
    <location>
        <begin position="255"/>
        <end position="276"/>
    </location>
</feature>
<keyword evidence="2 7" id="KW-0813">Transport</keyword>
<keyword evidence="9" id="KW-0762">Sugar transport</keyword>
<comment type="similarity">
    <text evidence="7">Belongs to the binding-protein-dependent transport system permease family.</text>
</comment>
<dbReference type="STRING" id="1121256.SAMN02746089_02544"/>
<dbReference type="RefSeq" id="WP_073346150.1">
    <property type="nucleotide sequence ID" value="NZ_FQVH01000044.1"/>
</dbReference>
<evidence type="ECO:0000256" key="2">
    <source>
        <dbReference type="ARBA" id="ARBA00022448"/>
    </source>
</evidence>
<protein>
    <submittedName>
        <fullName evidence="9">Multiple sugar transport system permease protein</fullName>
    </submittedName>
</protein>
<evidence type="ECO:0000256" key="7">
    <source>
        <dbReference type="RuleBase" id="RU363032"/>
    </source>
</evidence>
<evidence type="ECO:0000313" key="9">
    <source>
        <dbReference type="EMBL" id="SHF78144.1"/>
    </source>
</evidence>
<dbReference type="SUPFAM" id="SSF161098">
    <property type="entry name" value="MetI-like"/>
    <property type="match status" value="1"/>
</dbReference>
<keyword evidence="3" id="KW-1003">Cell membrane</keyword>
<dbReference type="GO" id="GO:0055085">
    <property type="term" value="P:transmembrane transport"/>
    <property type="evidence" value="ECO:0007669"/>
    <property type="project" value="InterPro"/>
</dbReference>
<dbReference type="InterPro" id="IPR000515">
    <property type="entry name" value="MetI-like"/>
</dbReference>
<evidence type="ECO:0000256" key="4">
    <source>
        <dbReference type="ARBA" id="ARBA00022692"/>
    </source>
</evidence>
<comment type="subcellular location">
    <subcellularLocation>
        <location evidence="1 7">Cell membrane</location>
        <topology evidence="1 7">Multi-pass membrane protein</topology>
    </subcellularLocation>
</comment>
<feature type="transmembrane region" description="Helical" evidence="7">
    <location>
        <begin position="21"/>
        <end position="45"/>
    </location>
</feature>
<dbReference type="PANTHER" id="PTHR43744:SF12">
    <property type="entry name" value="ABC TRANSPORTER PERMEASE PROTEIN MG189-RELATED"/>
    <property type="match status" value="1"/>
</dbReference>
<feature type="transmembrane region" description="Helical" evidence="7">
    <location>
        <begin position="196"/>
        <end position="218"/>
    </location>
</feature>
<sequence>MINHALDRPVHPVKRKKRIDIGAIIAFIVLVLFSILMLLPVFFMVSTALKSDSEMLVFPPTWIPHPFVWSNFTRLFSELAFGTYFKNSIIYAVFAVLGELISSSLVAYGFARFRAKGKNILFMILLSTMMLPYPAVMIPQFLLFKKLGWVDTLLPLIVPTYFGSAYLIFLLRQFFTTLPEELFEAARLDGCSEFRMFWQIALPLSGAALATAAIFSFVYHWNNLLAPVIYLSSESSYTLPIGMASMRSLYRIVPWNLLMVASIYAVLPIVLLFFFFQRYFVEGIVLTGSKG</sequence>
<feature type="transmembrane region" description="Helical" evidence="7">
    <location>
        <begin position="120"/>
        <end position="144"/>
    </location>
</feature>
<feature type="domain" description="ABC transmembrane type-1" evidence="8">
    <location>
        <begin position="85"/>
        <end position="276"/>
    </location>
</feature>
<feature type="transmembrane region" description="Helical" evidence="7">
    <location>
        <begin position="156"/>
        <end position="175"/>
    </location>
</feature>
<dbReference type="Proteomes" id="UP000184088">
    <property type="component" value="Unassembled WGS sequence"/>
</dbReference>
<evidence type="ECO:0000256" key="1">
    <source>
        <dbReference type="ARBA" id="ARBA00004651"/>
    </source>
</evidence>
<proteinExistence type="inferred from homology"/>
<evidence type="ECO:0000256" key="6">
    <source>
        <dbReference type="ARBA" id="ARBA00023136"/>
    </source>
</evidence>
<keyword evidence="5 7" id="KW-1133">Transmembrane helix</keyword>
<keyword evidence="10" id="KW-1185">Reference proteome</keyword>
<dbReference type="GO" id="GO:0005886">
    <property type="term" value="C:plasma membrane"/>
    <property type="evidence" value="ECO:0007669"/>
    <property type="project" value="UniProtKB-SubCell"/>
</dbReference>
<dbReference type="InterPro" id="IPR035906">
    <property type="entry name" value="MetI-like_sf"/>
</dbReference>
<evidence type="ECO:0000313" key="10">
    <source>
        <dbReference type="Proteomes" id="UP000184088"/>
    </source>
</evidence>
<dbReference type="PROSITE" id="PS50928">
    <property type="entry name" value="ABC_TM1"/>
    <property type="match status" value="1"/>
</dbReference>
<dbReference type="AlphaFoldDB" id="A0A1M5EG74"/>